<evidence type="ECO:0000259" key="1">
    <source>
        <dbReference type="PROSITE" id="PS50235"/>
    </source>
</evidence>
<accession>A0A2A4YHG7</accession>
<dbReference type="Pfam" id="PF00443">
    <property type="entry name" value="UCH"/>
    <property type="match status" value="1"/>
</dbReference>
<evidence type="ECO:0000313" key="3">
    <source>
        <dbReference type="Proteomes" id="UP000217838"/>
    </source>
</evidence>
<dbReference type="InterPro" id="IPR028889">
    <property type="entry name" value="USP"/>
</dbReference>
<feature type="domain" description="USP" evidence="1">
    <location>
        <begin position="211"/>
        <end position="515"/>
    </location>
</feature>
<dbReference type="AlphaFoldDB" id="A0A2A4YHG7"/>
<evidence type="ECO:0000313" key="2">
    <source>
        <dbReference type="EMBL" id="PCI93919.1"/>
    </source>
</evidence>
<reference evidence="3" key="1">
    <citation type="submission" date="2017-08" db="EMBL/GenBank/DDBJ databases">
        <title>A dynamic microbial community with high functional redundancy inhabits the cold, oxic subseafloor aquifer.</title>
        <authorList>
            <person name="Tully B.J."/>
            <person name="Wheat C.G."/>
            <person name="Glazer B.T."/>
            <person name="Huber J.A."/>
        </authorList>
    </citation>
    <scope>NUCLEOTIDE SEQUENCE [LARGE SCALE GENOMIC DNA]</scope>
</reference>
<dbReference type="GO" id="GO:0016579">
    <property type="term" value="P:protein deubiquitination"/>
    <property type="evidence" value="ECO:0007669"/>
    <property type="project" value="InterPro"/>
</dbReference>
<dbReference type="CDD" id="cd02257">
    <property type="entry name" value="Peptidase_C19"/>
    <property type="match status" value="1"/>
</dbReference>
<dbReference type="EMBL" id="NVUU01000049">
    <property type="protein sequence ID" value="PCI93919.1"/>
    <property type="molecule type" value="Genomic_DNA"/>
</dbReference>
<dbReference type="InterPro" id="IPR001394">
    <property type="entry name" value="Peptidase_C19_UCH"/>
</dbReference>
<protein>
    <recommendedName>
        <fullName evidence="1">USP domain-containing protein</fullName>
    </recommendedName>
</protein>
<dbReference type="Proteomes" id="UP000217838">
    <property type="component" value="Unassembled WGS sequence"/>
</dbReference>
<sequence>MGMLSMIYNAAARISTGVGIVSSKGNTNEANLSNIEARVNALSAHLSQHIGALSEYDVNRQSDTLESIDRDLAKIPVCALMTGDAKKLSNVQKRIHFLFSALNSKKRLDMVDMITYDLRKSQNTSRVVKELVSRTNKLYKALGKNGIKADLALKELNEIQHLFKHVFARVRRQDKRQLLVRLNEILILIVTNAHTNPNQAPKKGSDDILKHGVENIGNTCYINSIRALMKESGLIDDANIPSSLSAFKKEQPSAKSLKSAMGSLNPEYKTFQQQDAMEAMIQMMGKIDLHNQKTGVMLSIYNFFKFIASLFVSIHTKYNPLSAPMTTTRTYDVSKVPENLKAQARKTVITENESIHAIGMSRSTKAYDVQTLLNGYFSLKGEDAYFEAKDGTKHPRRGLKCERTFTEPPKHFVMSFNRFYFDRITGTRGKIDQDINGLDEYLQVSGKHFDTKQEMKYERSSAIIHHGTANGGHYYAIVKAQDGKYYKFNDSTVTEVTRSYADNEFKKAYIVYYKS</sequence>
<gene>
    <name evidence="2" type="ORF">COB11_04595</name>
</gene>
<dbReference type="PANTHER" id="PTHR24006">
    <property type="entry name" value="UBIQUITIN CARBOXYL-TERMINAL HYDROLASE"/>
    <property type="match status" value="1"/>
</dbReference>
<proteinExistence type="predicted"/>
<dbReference type="SUPFAM" id="SSF54001">
    <property type="entry name" value="Cysteine proteinases"/>
    <property type="match status" value="1"/>
</dbReference>
<comment type="caution">
    <text evidence="2">The sequence shown here is derived from an EMBL/GenBank/DDBJ whole genome shotgun (WGS) entry which is preliminary data.</text>
</comment>
<organism evidence="2 3">
    <name type="scientific">Aerophobetes bacterium</name>
    <dbReference type="NCBI Taxonomy" id="2030807"/>
    <lineage>
        <taxon>Bacteria</taxon>
        <taxon>Candidatus Aerophobota</taxon>
    </lineage>
</organism>
<name>A0A2A4YHG7_UNCAE</name>
<dbReference type="GO" id="GO:0004843">
    <property type="term" value="F:cysteine-type deubiquitinase activity"/>
    <property type="evidence" value="ECO:0007669"/>
    <property type="project" value="InterPro"/>
</dbReference>
<dbReference type="InterPro" id="IPR050164">
    <property type="entry name" value="Peptidase_C19"/>
</dbReference>
<dbReference type="GO" id="GO:0005829">
    <property type="term" value="C:cytosol"/>
    <property type="evidence" value="ECO:0007669"/>
    <property type="project" value="TreeGrafter"/>
</dbReference>
<dbReference type="PROSITE" id="PS50235">
    <property type="entry name" value="USP_3"/>
    <property type="match status" value="1"/>
</dbReference>
<dbReference type="Gene3D" id="3.90.70.10">
    <property type="entry name" value="Cysteine proteinases"/>
    <property type="match status" value="1"/>
</dbReference>
<dbReference type="InterPro" id="IPR038765">
    <property type="entry name" value="Papain-like_cys_pep_sf"/>
</dbReference>